<dbReference type="EMBL" id="FOCP01000047">
    <property type="protein sequence ID" value="SEN74151.1"/>
    <property type="molecule type" value="Genomic_DNA"/>
</dbReference>
<dbReference type="AlphaFoldDB" id="A0A1H8J0C0"/>
<gene>
    <name evidence="1" type="ORF">SAMN05216325_1476</name>
</gene>
<dbReference type="STRING" id="917.SAMN05216326_12741"/>
<sequence>MGFDFPNAQLPQLKPLANSFVVDDVENDLRNLFIDLFEAMLAEQAFDANVLGVAHLGSLDLVRRMVNADGLALLDIEREETATRYLYKAWKSRNKNGRGFHFLETYLQLLFPNEHSVEQMAQSKAHTYPTKLSVLNHADDTKYSTSRIRVSIESRDTTWDEIDKMEPILRSIIPARLVLYFVKLSRWQQKNYIGAVTLSGSYSTVYPAASQPVEFRVMPRVAAVVTSVTFSTVLPKFEGSGLDALYASMGDNGAGISLVGAPTQDWTQKGVVGMGNQARGDMTPNWWDPDNPTFKAMVPWEAGTCWFVVWPGINHAATNTGVNIKNIEFWVLRESTGEWRLENVGKTQVFWPDVGSGVEQRTEADGSVSFFLSGVKNGGYVSGTPYAVHGSCQRFDLVDGDDIRCVYARLEHRLVLEDPDGVDDRHLAKLYVDVGADYWPQTSTVIADYTPETTAPQVANSRFELSTVSARVIQMAAINPPTPALDYPPGDRSITQVEFEANLPPPLQPTTG</sequence>
<name>A0A1H8J0C0_9PROT</name>
<accession>A0A1H8J0C0</accession>
<dbReference type="RefSeq" id="WP_090634918.1">
    <property type="nucleotide sequence ID" value="NZ_FOCP01000047.1"/>
</dbReference>
<evidence type="ECO:0000313" key="2">
    <source>
        <dbReference type="Proteomes" id="UP000199459"/>
    </source>
</evidence>
<reference evidence="1 2" key="1">
    <citation type="submission" date="2016-10" db="EMBL/GenBank/DDBJ databases">
        <authorList>
            <person name="de Groot N.N."/>
        </authorList>
    </citation>
    <scope>NUCLEOTIDE SEQUENCE [LARGE SCALE GENOMIC DNA]</scope>
    <source>
        <strain evidence="1 2">Nm22</strain>
    </source>
</reference>
<dbReference type="Proteomes" id="UP000199459">
    <property type="component" value="Unassembled WGS sequence"/>
</dbReference>
<protein>
    <submittedName>
        <fullName evidence="1">Uncharacterized protein</fullName>
    </submittedName>
</protein>
<proteinExistence type="predicted"/>
<evidence type="ECO:0000313" key="1">
    <source>
        <dbReference type="EMBL" id="SEN74151.1"/>
    </source>
</evidence>
<organism evidence="1 2">
    <name type="scientific">Nitrosomonas marina</name>
    <dbReference type="NCBI Taxonomy" id="917"/>
    <lineage>
        <taxon>Bacteria</taxon>
        <taxon>Pseudomonadati</taxon>
        <taxon>Pseudomonadota</taxon>
        <taxon>Betaproteobacteria</taxon>
        <taxon>Nitrosomonadales</taxon>
        <taxon>Nitrosomonadaceae</taxon>
        <taxon>Nitrosomonas</taxon>
    </lineage>
</organism>
<dbReference type="OrthoDB" id="9135928at2"/>